<protein>
    <submittedName>
        <fullName evidence="3">Putative Flp pilus-assembly TadE/G-like</fullName>
    </submittedName>
</protein>
<dbReference type="AlphaFoldDB" id="A0A1G7PFY9"/>
<feature type="domain" description="TadE-like" evidence="2">
    <location>
        <begin position="31"/>
        <end position="71"/>
    </location>
</feature>
<dbReference type="RefSeq" id="WP_092090350.1">
    <property type="nucleotide sequence ID" value="NZ_FMZW01000079.1"/>
</dbReference>
<reference evidence="3 4" key="1">
    <citation type="submission" date="2016-10" db="EMBL/GenBank/DDBJ databases">
        <authorList>
            <person name="de Groot N.N."/>
        </authorList>
    </citation>
    <scope>NUCLEOTIDE SEQUENCE [LARGE SCALE GENOMIC DNA]</scope>
    <source>
        <strain evidence="3 4">R5</strain>
    </source>
</reference>
<proteinExistence type="predicted"/>
<name>A0A1G7PFY9_9BRAD</name>
<feature type="transmembrane region" description="Helical" evidence="1">
    <location>
        <begin position="37"/>
        <end position="59"/>
    </location>
</feature>
<keyword evidence="1" id="KW-0812">Transmembrane</keyword>
<evidence type="ECO:0000313" key="4">
    <source>
        <dbReference type="Proteomes" id="UP000199245"/>
    </source>
</evidence>
<organism evidence="3 4">
    <name type="scientific">Bradyrhizobium brasilense</name>
    <dbReference type="NCBI Taxonomy" id="1419277"/>
    <lineage>
        <taxon>Bacteria</taxon>
        <taxon>Pseudomonadati</taxon>
        <taxon>Pseudomonadota</taxon>
        <taxon>Alphaproteobacteria</taxon>
        <taxon>Hyphomicrobiales</taxon>
        <taxon>Nitrobacteraceae</taxon>
        <taxon>Bradyrhizobium</taxon>
    </lineage>
</organism>
<dbReference type="Proteomes" id="UP000199245">
    <property type="component" value="Unassembled WGS sequence"/>
</dbReference>
<sequence length="191" mass="20217">MKRPLTWPRSLRKSPRGFPAQIKAIGTDQRGVAAVEFGLFVIILAVALANVTDVSLYIYQRMQLENATQAAGQAAWKTCDLSQLPATTNCPGLTIAIQNALQSTSLGTRVSMISGSPSEGYYCINSSNALQYVSNVTSKPADCSAAGMPTLQPGDYIVIQTTFSYAPLFPGLSIASGLPTPINGTAMIRLG</sequence>
<accession>A0A1G7PFY9</accession>
<evidence type="ECO:0000313" key="3">
    <source>
        <dbReference type="EMBL" id="SDF85171.1"/>
    </source>
</evidence>
<evidence type="ECO:0000259" key="2">
    <source>
        <dbReference type="Pfam" id="PF07811"/>
    </source>
</evidence>
<keyword evidence="1" id="KW-0472">Membrane</keyword>
<keyword evidence="1" id="KW-1133">Transmembrane helix</keyword>
<dbReference type="EMBL" id="FMZW01000079">
    <property type="protein sequence ID" value="SDF85171.1"/>
    <property type="molecule type" value="Genomic_DNA"/>
</dbReference>
<evidence type="ECO:0000256" key="1">
    <source>
        <dbReference type="SAM" id="Phobius"/>
    </source>
</evidence>
<dbReference type="InterPro" id="IPR012495">
    <property type="entry name" value="TadE-like_dom"/>
</dbReference>
<gene>
    <name evidence="3" type="ORF">SAMN05216337_10797</name>
</gene>
<dbReference type="Pfam" id="PF07811">
    <property type="entry name" value="TadE"/>
    <property type="match status" value="1"/>
</dbReference>